<proteinExistence type="predicted"/>
<protein>
    <submittedName>
        <fullName evidence="1">Uncharacterized protein</fullName>
    </submittedName>
</protein>
<comment type="caution">
    <text evidence="1">The sequence shown here is derived from an EMBL/GenBank/DDBJ whole genome shotgun (WGS) entry which is preliminary data.</text>
</comment>
<name>A0AAN9A3P7_HALRR</name>
<sequence>MKFDILESSMLSLLISDMKTGTDLILQLAYSSLMEEAFQGSSTSAMEFYGINLIYFSTHQNVVISLASASEYSMK</sequence>
<reference evidence="1 2" key="1">
    <citation type="submission" date="2023-11" db="EMBL/GenBank/DDBJ databases">
        <title>Halocaridina rubra genome assembly.</title>
        <authorList>
            <person name="Smith C."/>
        </authorList>
    </citation>
    <scope>NUCLEOTIDE SEQUENCE [LARGE SCALE GENOMIC DNA]</scope>
    <source>
        <strain evidence="1">EP-1</strain>
        <tissue evidence="1">Whole</tissue>
    </source>
</reference>
<dbReference type="AlphaFoldDB" id="A0AAN9A3P7"/>
<accession>A0AAN9A3P7</accession>
<gene>
    <name evidence="1" type="ORF">SK128_003959</name>
</gene>
<evidence type="ECO:0000313" key="1">
    <source>
        <dbReference type="EMBL" id="KAK7071335.1"/>
    </source>
</evidence>
<keyword evidence="2" id="KW-1185">Reference proteome</keyword>
<dbReference type="Proteomes" id="UP001381693">
    <property type="component" value="Unassembled WGS sequence"/>
</dbReference>
<evidence type="ECO:0000313" key="2">
    <source>
        <dbReference type="Proteomes" id="UP001381693"/>
    </source>
</evidence>
<organism evidence="1 2">
    <name type="scientific">Halocaridina rubra</name>
    <name type="common">Hawaiian red shrimp</name>
    <dbReference type="NCBI Taxonomy" id="373956"/>
    <lineage>
        <taxon>Eukaryota</taxon>
        <taxon>Metazoa</taxon>
        <taxon>Ecdysozoa</taxon>
        <taxon>Arthropoda</taxon>
        <taxon>Crustacea</taxon>
        <taxon>Multicrustacea</taxon>
        <taxon>Malacostraca</taxon>
        <taxon>Eumalacostraca</taxon>
        <taxon>Eucarida</taxon>
        <taxon>Decapoda</taxon>
        <taxon>Pleocyemata</taxon>
        <taxon>Caridea</taxon>
        <taxon>Atyoidea</taxon>
        <taxon>Atyidae</taxon>
        <taxon>Halocaridina</taxon>
    </lineage>
</organism>
<dbReference type="EMBL" id="JAXCGZ010015098">
    <property type="protein sequence ID" value="KAK7071335.1"/>
    <property type="molecule type" value="Genomic_DNA"/>
</dbReference>